<feature type="transmembrane region" description="Helical" evidence="1">
    <location>
        <begin position="95"/>
        <end position="116"/>
    </location>
</feature>
<reference evidence="2" key="1">
    <citation type="submission" date="2020-07" db="EMBL/GenBank/DDBJ databases">
        <title>Vallitalea pronyensis genome.</title>
        <authorList>
            <person name="Postec A."/>
        </authorList>
    </citation>
    <scope>NUCLEOTIDE SEQUENCE</scope>
    <source>
        <strain evidence="2">FatNI3</strain>
        <plasmid evidence="2">pVpro</plasmid>
    </source>
</reference>
<feature type="transmembrane region" description="Helical" evidence="1">
    <location>
        <begin position="265"/>
        <end position="284"/>
    </location>
</feature>
<keyword evidence="3" id="KW-1185">Reference proteome</keyword>
<keyword evidence="1" id="KW-0812">Transmembrane</keyword>
<evidence type="ECO:0000313" key="3">
    <source>
        <dbReference type="Proteomes" id="UP000683246"/>
    </source>
</evidence>
<evidence type="ECO:0008006" key="4">
    <source>
        <dbReference type="Google" id="ProtNLM"/>
    </source>
</evidence>
<dbReference type="Proteomes" id="UP000683246">
    <property type="component" value="Plasmid pVpro"/>
</dbReference>
<evidence type="ECO:0000313" key="2">
    <source>
        <dbReference type="EMBL" id="QUI25912.1"/>
    </source>
</evidence>
<feature type="transmembrane region" description="Helical" evidence="1">
    <location>
        <begin position="12"/>
        <end position="32"/>
    </location>
</feature>
<dbReference type="AlphaFoldDB" id="A0A8J8MQS2"/>
<sequence>MNTDLILNMMQTNYIFTLLLLVVVVVTIYLAVQLYKYVTSKLDRTLDKLISYRKQKRIFKMANMRVKLNNKQMQSFYKRCELRMLRAGENRKSMVYSYILMGYGFPLFLLLALILAGYFIEAMLLGFVAKGLIELYIVSEIEKQERMFHIEGYKIYKFLNNQVSSGISTSTAVKNLYKAVHDPLLKSRLMLMGSTYISTNDIDKSLSYITNYYKTYEAKSLAIAIKQGVKTGQNSNTIDKKEKKLFGKYMNIIKLETEKIKMKRIGIAFMFVVIIMIIAFYPIFKELGNAKQAIF</sequence>
<keyword evidence="2" id="KW-0614">Plasmid</keyword>
<evidence type="ECO:0000256" key="1">
    <source>
        <dbReference type="SAM" id="Phobius"/>
    </source>
</evidence>
<proteinExistence type="predicted"/>
<keyword evidence="1" id="KW-1133">Transmembrane helix</keyword>
<keyword evidence="1" id="KW-0472">Membrane</keyword>
<protein>
    <recommendedName>
        <fullName evidence="4">Type II secretion system protein GspF domain-containing protein</fullName>
    </recommendedName>
</protein>
<organism evidence="2 3">
    <name type="scientific">Vallitalea pronyensis</name>
    <dbReference type="NCBI Taxonomy" id="1348613"/>
    <lineage>
        <taxon>Bacteria</taxon>
        <taxon>Bacillati</taxon>
        <taxon>Bacillota</taxon>
        <taxon>Clostridia</taxon>
        <taxon>Lachnospirales</taxon>
        <taxon>Vallitaleaceae</taxon>
        <taxon>Vallitalea</taxon>
    </lineage>
</organism>
<dbReference type="RefSeq" id="WP_212698945.1">
    <property type="nucleotide sequence ID" value="NZ_CP058650.1"/>
</dbReference>
<dbReference type="EMBL" id="CP058650">
    <property type="protein sequence ID" value="QUI25912.1"/>
    <property type="molecule type" value="Genomic_DNA"/>
</dbReference>
<dbReference type="KEGG" id="vpy:HZI73_26225"/>
<name>A0A8J8MQS2_9FIRM</name>
<accession>A0A8J8MQS2</accession>
<gene>
    <name evidence="2" type="ORF">HZI73_26225</name>
</gene>
<geneLocation type="plasmid" evidence="2 3">
    <name>pVpro</name>
</geneLocation>